<comment type="caution">
    <text evidence="1">The sequence shown here is derived from an EMBL/GenBank/DDBJ whole genome shotgun (WGS) entry which is preliminary data.</text>
</comment>
<feature type="non-terminal residue" evidence="1">
    <location>
        <position position="255"/>
    </location>
</feature>
<reference evidence="1 2" key="1">
    <citation type="journal article" date="2012" name="Genome Biol.">
        <title>Genome and low-iron response of an oceanic diatom adapted to chronic iron limitation.</title>
        <authorList>
            <person name="Lommer M."/>
            <person name="Specht M."/>
            <person name="Roy A.S."/>
            <person name="Kraemer L."/>
            <person name="Andreson R."/>
            <person name="Gutowska M.A."/>
            <person name="Wolf J."/>
            <person name="Bergner S.V."/>
            <person name="Schilhabel M.B."/>
            <person name="Klostermeier U.C."/>
            <person name="Beiko R.G."/>
            <person name="Rosenstiel P."/>
            <person name="Hippler M."/>
            <person name="Laroche J."/>
        </authorList>
    </citation>
    <scope>NUCLEOTIDE SEQUENCE [LARGE SCALE GENOMIC DNA]</scope>
    <source>
        <strain evidence="1 2">CCMP1005</strain>
    </source>
</reference>
<name>K0SGK7_THAOC</name>
<dbReference type="Proteomes" id="UP000266841">
    <property type="component" value="Unassembled WGS sequence"/>
</dbReference>
<gene>
    <name evidence="1" type="ORF">THAOC_15181</name>
</gene>
<accession>K0SGK7</accession>
<dbReference type="EMBL" id="AGNL01017624">
    <property type="protein sequence ID" value="EJK64114.1"/>
    <property type="molecule type" value="Genomic_DNA"/>
</dbReference>
<dbReference type="AlphaFoldDB" id="K0SGK7"/>
<organism evidence="1 2">
    <name type="scientific">Thalassiosira oceanica</name>
    <name type="common">Marine diatom</name>
    <dbReference type="NCBI Taxonomy" id="159749"/>
    <lineage>
        <taxon>Eukaryota</taxon>
        <taxon>Sar</taxon>
        <taxon>Stramenopiles</taxon>
        <taxon>Ochrophyta</taxon>
        <taxon>Bacillariophyta</taxon>
        <taxon>Coscinodiscophyceae</taxon>
        <taxon>Thalassiosirophycidae</taxon>
        <taxon>Thalassiosirales</taxon>
        <taxon>Thalassiosiraceae</taxon>
        <taxon>Thalassiosira</taxon>
    </lineage>
</organism>
<evidence type="ECO:0000313" key="1">
    <source>
        <dbReference type="EMBL" id="EJK64114.1"/>
    </source>
</evidence>
<evidence type="ECO:0000313" key="2">
    <source>
        <dbReference type="Proteomes" id="UP000266841"/>
    </source>
</evidence>
<protein>
    <submittedName>
        <fullName evidence="1">Uncharacterized protein</fullName>
    </submittedName>
</protein>
<sequence>MCNDPTGNHERKHKADIAEQFASNDRNVAMARNGQRRRGLRFSRDRPSVAMARNEEFGNEEEDWDLDAINRSVAMARNRQRRRGLGFRRDRPSVAMARNEEFGNEEEDWDLDAIDRSVATALARQSHLSHRPEELAAIDERVELHYQRKLTMRAAAVSVKSDDDKPTSASVVVEKPYFFNKLMRFSSKRGNQDCRESDQDRSNYSCFAYRVPRPHCRRPDYPKTIVASTTDPPAVGRMLMVRIEVLCPPIPWTWP</sequence>
<proteinExistence type="predicted"/>
<keyword evidence="2" id="KW-1185">Reference proteome</keyword>